<reference evidence="1 2" key="1">
    <citation type="submission" date="2018-11" db="EMBL/GenBank/DDBJ databases">
        <authorList>
            <consortium name="Pathogen Informatics"/>
        </authorList>
    </citation>
    <scope>NUCLEOTIDE SEQUENCE [LARGE SCALE GENOMIC DNA]</scope>
    <source>
        <strain evidence="1 2">Zambia</strain>
    </source>
</reference>
<dbReference type="InterPro" id="IPR029044">
    <property type="entry name" value="Nucleotide-diphossugar_trans"/>
</dbReference>
<accession>A0A183MM80</accession>
<evidence type="ECO:0000313" key="1">
    <source>
        <dbReference type="EMBL" id="VDP23123.1"/>
    </source>
</evidence>
<keyword evidence="2" id="KW-1185">Reference proteome</keyword>
<dbReference type="PANTHER" id="PTHR11183">
    <property type="entry name" value="GLYCOGENIN SUBFAMILY MEMBER"/>
    <property type="match status" value="1"/>
</dbReference>
<organism evidence="1 2">
    <name type="scientific">Schistosoma margrebowiei</name>
    <dbReference type="NCBI Taxonomy" id="48269"/>
    <lineage>
        <taxon>Eukaryota</taxon>
        <taxon>Metazoa</taxon>
        <taxon>Spiralia</taxon>
        <taxon>Lophotrochozoa</taxon>
        <taxon>Platyhelminthes</taxon>
        <taxon>Trematoda</taxon>
        <taxon>Digenea</taxon>
        <taxon>Strigeidida</taxon>
        <taxon>Schistosomatoidea</taxon>
        <taxon>Schistosomatidae</taxon>
        <taxon>Schistosoma</taxon>
    </lineage>
</organism>
<sequence length="76" mass="8570">MDADTLVLQNVDELFNRSEFTAAPDPLWPDCFNAGVFILEPSMDTYNGLLRMLFDSGSFDGREQVSSQDLYLIKTS</sequence>
<gene>
    <name evidence="1" type="ORF">SMRZ_LOCUS17155</name>
</gene>
<dbReference type="Gene3D" id="3.90.550.10">
    <property type="entry name" value="Spore Coat Polysaccharide Biosynthesis Protein SpsA, Chain A"/>
    <property type="match status" value="1"/>
</dbReference>
<protein>
    <submittedName>
        <fullName evidence="1">Uncharacterized protein</fullName>
    </submittedName>
</protein>
<dbReference type="AlphaFoldDB" id="A0A183MM80"/>
<dbReference type="InterPro" id="IPR050587">
    <property type="entry name" value="GNT1/Glycosyltrans_8"/>
</dbReference>
<dbReference type="SUPFAM" id="SSF53448">
    <property type="entry name" value="Nucleotide-diphospho-sugar transferases"/>
    <property type="match status" value="1"/>
</dbReference>
<dbReference type="STRING" id="48269.A0A183MM80"/>
<name>A0A183MM80_9TREM</name>
<evidence type="ECO:0000313" key="2">
    <source>
        <dbReference type="Proteomes" id="UP000277204"/>
    </source>
</evidence>
<dbReference type="EMBL" id="UZAI01017305">
    <property type="protein sequence ID" value="VDP23123.1"/>
    <property type="molecule type" value="Genomic_DNA"/>
</dbReference>
<proteinExistence type="predicted"/>
<dbReference type="Proteomes" id="UP000277204">
    <property type="component" value="Unassembled WGS sequence"/>
</dbReference>